<sequence length="286" mass="31683">NYDAEIYAFGKRLGEDFSSATLTTAFTHRSYIEKEEKRRADLGIDTSAAPLGLTDNSELLQKGQATASRYIKAYLRYLYPALYEEGICAIHDHLMSEDTLAFVARRIGISDLMLCGDFPPQASTLRDNLLSVVGALQTDQNVTRAEALVRDLVLAQLVGVDLSELWSVVNPMGLLMATLHAQGRGPPEPRLLWTAGKRTVMSVYHVGIYSDRRLIGQSAGETSTIAEEMAAMDALKCLTGITDSRSPLPFRADADKVQLDYDHINTRAEDVLQQFEQSQKSQTYQT</sequence>
<keyword evidence="2" id="KW-0694">RNA-binding</keyword>
<evidence type="ECO:0000256" key="3">
    <source>
        <dbReference type="ARBA" id="ARBA00022946"/>
    </source>
</evidence>
<dbReference type="CDD" id="cd19874">
    <property type="entry name" value="DSRM_MRPL44"/>
    <property type="match status" value="1"/>
</dbReference>
<dbReference type="PROSITE" id="PS50142">
    <property type="entry name" value="RNASE_3_2"/>
    <property type="match status" value="1"/>
</dbReference>
<dbReference type="Pfam" id="PF22892">
    <property type="entry name" value="DSRM_MRPL44"/>
    <property type="match status" value="1"/>
</dbReference>
<comment type="similarity">
    <text evidence="7">Belongs to the ribonuclease III family. Mitochondrion-specific ribosomal protein mL44 subfamily.</text>
</comment>
<dbReference type="EMBL" id="JACVVK020000089">
    <property type="protein sequence ID" value="KAK7493847.1"/>
    <property type="molecule type" value="Genomic_DNA"/>
</dbReference>
<evidence type="ECO:0000256" key="5">
    <source>
        <dbReference type="ARBA" id="ARBA00023128"/>
    </source>
</evidence>
<organism evidence="10 11">
    <name type="scientific">Batillaria attramentaria</name>
    <dbReference type="NCBI Taxonomy" id="370345"/>
    <lineage>
        <taxon>Eukaryota</taxon>
        <taxon>Metazoa</taxon>
        <taxon>Spiralia</taxon>
        <taxon>Lophotrochozoa</taxon>
        <taxon>Mollusca</taxon>
        <taxon>Gastropoda</taxon>
        <taxon>Caenogastropoda</taxon>
        <taxon>Sorbeoconcha</taxon>
        <taxon>Cerithioidea</taxon>
        <taxon>Batillariidae</taxon>
        <taxon>Batillaria</taxon>
    </lineage>
</organism>
<dbReference type="SUPFAM" id="SSF54768">
    <property type="entry name" value="dsRNA-binding domain-like"/>
    <property type="match status" value="1"/>
</dbReference>
<evidence type="ECO:0000313" key="10">
    <source>
        <dbReference type="EMBL" id="KAK7493847.1"/>
    </source>
</evidence>
<dbReference type="InterPro" id="IPR036389">
    <property type="entry name" value="RNase_III_sf"/>
</dbReference>
<dbReference type="Gene3D" id="1.10.1520.10">
    <property type="entry name" value="Ribonuclease III domain"/>
    <property type="match status" value="1"/>
</dbReference>
<feature type="domain" description="RNase III" evidence="9">
    <location>
        <begin position="22"/>
        <end position="141"/>
    </location>
</feature>
<reference evidence="10 11" key="1">
    <citation type="journal article" date="2023" name="Sci. Data">
        <title>Genome assembly of the Korean intertidal mud-creeper Batillaria attramentaria.</title>
        <authorList>
            <person name="Patra A.K."/>
            <person name="Ho P.T."/>
            <person name="Jun S."/>
            <person name="Lee S.J."/>
            <person name="Kim Y."/>
            <person name="Won Y.J."/>
        </authorList>
    </citation>
    <scope>NUCLEOTIDE SEQUENCE [LARGE SCALE GENOMIC DNA]</scope>
    <source>
        <strain evidence="10">Wonlab-2016</strain>
    </source>
</reference>
<dbReference type="GO" id="GO:1990904">
    <property type="term" value="C:ribonucleoprotein complex"/>
    <property type="evidence" value="ECO:0007669"/>
    <property type="project" value="UniProtKB-KW"/>
</dbReference>
<accession>A0ABD0L363</accession>
<comment type="subcellular location">
    <subcellularLocation>
        <location evidence="1">Mitochondrion</location>
    </subcellularLocation>
</comment>
<dbReference type="AlphaFoldDB" id="A0ABD0L363"/>
<keyword evidence="4" id="KW-0689">Ribosomal protein</keyword>
<dbReference type="PANTHER" id="PTHR11207:SF5">
    <property type="entry name" value="LARGE RIBOSOMAL SUBUNIT PROTEIN ML44"/>
    <property type="match status" value="1"/>
</dbReference>
<evidence type="ECO:0000256" key="1">
    <source>
        <dbReference type="ARBA" id="ARBA00004173"/>
    </source>
</evidence>
<keyword evidence="11" id="KW-1185">Reference proteome</keyword>
<evidence type="ECO:0000256" key="7">
    <source>
        <dbReference type="ARBA" id="ARBA00024034"/>
    </source>
</evidence>
<keyword evidence="5" id="KW-0496">Mitochondrion</keyword>
<feature type="non-terminal residue" evidence="10">
    <location>
        <position position="1"/>
    </location>
</feature>
<dbReference type="SUPFAM" id="SSF69065">
    <property type="entry name" value="RNase III domain-like"/>
    <property type="match status" value="1"/>
</dbReference>
<dbReference type="GO" id="GO:0003723">
    <property type="term" value="F:RNA binding"/>
    <property type="evidence" value="ECO:0007669"/>
    <property type="project" value="UniProtKB-KW"/>
</dbReference>
<keyword evidence="6" id="KW-0687">Ribonucleoprotein</keyword>
<evidence type="ECO:0000256" key="4">
    <source>
        <dbReference type="ARBA" id="ARBA00022980"/>
    </source>
</evidence>
<evidence type="ECO:0000256" key="2">
    <source>
        <dbReference type="ARBA" id="ARBA00022884"/>
    </source>
</evidence>
<comment type="caution">
    <text evidence="10">The sequence shown here is derived from an EMBL/GenBank/DDBJ whole genome shotgun (WGS) entry which is preliminary data.</text>
</comment>
<dbReference type="InterPro" id="IPR044444">
    <property type="entry name" value="Ribosomal_mL44_DSRM_metazoa"/>
</dbReference>
<protein>
    <recommendedName>
        <fullName evidence="8">Large ribosomal subunit protein mL44</fullName>
    </recommendedName>
</protein>
<dbReference type="FunFam" id="3.30.160.20:FF:000037">
    <property type="entry name" value="39S ribosomal protein L44, mitochondrial"/>
    <property type="match status" value="1"/>
</dbReference>
<dbReference type="InterPro" id="IPR055189">
    <property type="entry name" value="RM44_endonuclase"/>
</dbReference>
<gene>
    <name evidence="10" type="ORF">BaRGS_00014988</name>
</gene>
<dbReference type="PANTHER" id="PTHR11207">
    <property type="entry name" value="RIBONUCLEASE III"/>
    <property type="match status" value="1"/>
</dbReference>
<evidence type="ECO:0000313" key="11">
    <source>
        <dbReference type="Proteomes" id="UP001519460"/>
    </source>
</evidence>
<dbReference type="GO" id="GO:0005739">
    <property type="term" value="C:mitochondrion"/>
    <property type="evidence" value="ECO:0007669"/>
    <property type="project" value="UniProtKB-SubCell"/>
</dbReference>
<dbReference type="GO" id="GO:0005840">
    <property type="term" value="C:ribosome"/>
    <property type="evidence" value="ECO:0007669"/>
    <property type="project" value="UniProtKB-KW"/>
</dbReference>
<name>A0ABD0L363_9CAEN</name>
<keyword evidence="3" id="KW-0809">Transit peptide</keyword>
<dbReference type="SMART" id="SM00535">
    <property type="entry name" value="RIBOc"/>
    <property type="match status" value="1"/>
</dbReference>
<evidence type="ECO:0000256" key="6">
    <source>
        <dbReference type="ARBA" id="ARBA00023274"/>
    </source>
</evidence>
<evidence type="ECO:0000259" key="9">
    <source>
        <dbReference type="PROSITE" id="PS50142"/>
    </source>
</evidence>
<dbReference type="Pfam" id="PF22935">
    <property type="entry name" value="RM44_endonuclase"/>
    <property type="match status" value="1"/>
</dbReference>
<dbReference type="InterPro" id="IPR000999">
    <property type="entry name" value="RNase_III_dom"/>
</dbReference>
<dbReference type="Gene3D" id="3.30.160.20">
    <property type="match status" value="1"/>
</dbReference>
<evidence type="ECO:0000256" key="8">
    <source>
        <dbReference type="ARBA" id="ARBA00035187"/>
    </source>
</evidence>
<dbReference type="Proteomes" id="UP001519460">
    <property type="component" value="Unassembled WGS sequence"/>
</dbReference>
<proteinExistence type="inferred from homology"/>